<proteinExistence type="predicted"/>
<dbReference type="STRING" id="1150600.ADIARSV_1256"/>
<evidence type="ECO:0000313" key="2">
    <source>
        <dbReference type="Proteomes" id="UP000014174"/>
    </source>
</evidence>
<gene>
    <name evidence="1" type="ORF">ADIARSV_1256</name>
</gene>
<sequence length="68" mass="7961">MVWLMIQFSTLSSGLYAAEDFKNEVSETFNETDLFFYQMIKKNLNKELKEPSPESILFIKAYSLTLRA</sequence>
<accession>R9GV67</accession>
<protein>
    <submittedName>
        <fullName evidence="1">Uncharacterized protein</fullName>
    </submittedName>
</protein>
<keyword evidence="2" id="KW-1185">Reference proteome</keyword>
<evidence type="ECO:0000313" key="1">
    <source>
        <dbReference type="EMBL" id="EOR95573.1"/>
    </source>
</evidence>
<reference evidence="1 2" key="1">
    <citation type="journal article" date="2013" name="Genome Announc.">
        <title>Draft Genome Sequence of Arcticibacter svalbardensis Strain MN12-7T, a Member of the Family Sphingobacteriaceae Isolated from an Arctic Soil Sample.</title>
        <authorList>
            <person name="Shivaji S."/>
            <person name="Ara S."/>
            <person name="Prasad S."/>
            <person name="Manasa B.P."/>
            <person name="Begum Z."/>
            <person name="Singh A."/>
            <person name="Kumar Pinnaka A."/>
        </authorList>
    </citation>
    <scope>NUCLEOTIDE SEQUENCE [LARGE SCALE GENOMIC DNA]</scope>
    <source>
        <strain evidence="1 2">MN12-7</strain>
    </source>
</reference>
<dbReference type="EMBL" id="AQPN01000047">
    <property type="protein sequence ID" value="EOR95573.1"/>
    <property type="molecule type" value="Genomic_DNA"/>
</dbReference>
<comment type="caution">
    <text evidence="1">The sequence shown here is derived from an EMBL/GenBank/DDBJ whole genome shotgun (WGS) entry which is preliminary data.</text>
</comment>
<organism evidence="1 2">
    <name type="scientific">Arcticibacter svalbardensis MN12-7</name>
    <dbReference type="NCBI Taxonomy" id="1150600"/>
    <lineage>
        <taxon>Bacteria</taxon>
        <taxon>Pseudomonadati</taxon>
        <taxon>Bacteroidota</taxon>
        <taxon>Sphingobacteriia</taxon>
        <taxon>Sphingobacteriales</taxon>
        <taxon>Sphingobacteriaceae</taxon>
        <taxon>Arcticibacter</taxon>
    </lineage>
</organism>
<name>R9GV67_9SPHI</name>
<dbReference type="Proteomes" id="UP000014174">
    <property type="component" value="Unassembled WGS sequence"/>
</dbReference>
<dbReference type="AlphaFoldDB" id="R9GV67"/>